<dbReference type="EMBL" id="JACHDP010000001">
    <property type="protein sequence ID" value="MBB5478452.1"/>
    <property type="molecule type" value="Genomic_DNA"/>
</dbReference>
<evidence type="ECO:0000259" key="7">
    <source>
        <dbReference type="Pfam" id="PF08281"/>
    </source>
</evidence>
<gene>
    <name evidence="8" type="ORF">HNR20_002957</name>
</gene>
<dbReference type="InterPro" id="IPR007627">
    <property type="entry name" value="RNA_pol_sigma70_r2"/>
</dbReference>
<evidence type="ECO:0000256" key="4">
    <source>
        <dbReference type="ARBA" id="ARBA00023125"/>
    </source>
</evidence>
<keyword evidence="5" id="KW-0804">Transcription</keyword>
<keyword evidence="4" id="KW-0238">DNA-binding</keyword>
<dbReference type="Pfam" id="PF04542">
    <property type="entry name" value="Sigma70_r2"/>
    <property type="match status" value="1"/>
</dbReference>
<feature type="domain" description="RNA polymerase sigma-70 region 2" evidence="6">
    <location>
        <begin position="37"/>
        <end position="102"/>
    </location>
</feature>
<evidence type="ECO:0000256" key="3">
    <source>
        <dbReference type="ARBA" id="ARBA00023082"/>
    </source>
</evidence>
<keyword evidence="2" id="KW-0805">Transcription regulation</keyword>
<dbReference type="InterPro" id="IPR036388">
    <property type="entry name" value="WH-like_DNA-bd_sf"/>
</dbReference>
<organism evidence="8 9">
    <name type="scientific">Micromonospora parathelypteridis</name>
    <dbReference type="NCBI Taxonomy" id="1839617"/>
    <lineage>
        <taxon>Bacteria</taxon>
        <taxon>Bacillati</taxon>
        <taxon>Actinomycetota</taxon>
        <taxon>Actinomycetes</taxon>
        <taxon>Micromonosporales</taxon>
        <taxon>Micromonosporaceae</taxon>
        <taxon>Micromonospora</taxon>
    </lineage>
</organism>
<comment type="caution">
    <text evidence="8">The sequence shown here is derived from an EMBL/GenBank/DDBJ whole genome shotgun (WGS) entry which is preliminary data.</text>
</comment>
<dbReference type="RefSeq" id="WP_311736870.1">
    <property type="nucleotide sequence ID" value="NZ_JACHDP010000001.1"/>
</dbReference>
<dbReference type="GO" id="GO:0003677">
    <property type="term" value="F:DNA binding"/>
    <property type="evidence" value="ECO:0007669"/>
    <property type="project" value="UniProtKB-KW"/>
</dbReference>
<dbReference type="NCBIfam" id="TIGR02937">
    <property type="entry name" value="sigma70-ECF"/>
    <property type="match status" value="1"/>
</dbReference>
<dbReference type="GO" id="GO:0016987">
    <property type="term" value="F:sigma factor activity"/>
    <property type="evidence" value="ECO:0007669"/>
    <property type="project" value="UniProtKB-KW"/>
</dbReference>
<dbReference type="Proteomes" id="UP000586947">
    <property type="component" value="Unassembled WGS sequence"/>
</dbReference>
<feature type="domain" description="RNA polymerase sigma factor 70 region 4 type 2" evidence="7">
    <location>
        <begin position="126"/>
        <end position="178"/>
    </location>
</feature>
<protein>
    <submittedName>
        <fullName evidence="8">RNA polymerase sigma-70 factor (Sigma-E family)</fullName>
    </submittedName>
</protein>
<reference evidence="8 9" key="1">
    <citation type="submission" date="2020-08" db="EMBL/GenBank/DDBJ databases">
        <title>Sequencing the genomes of 1000 actinobacteria strains.</title>
        <authorList>
            <person name="Klenk H.-P."/>
        </authorList>
    </citation>
    <scope>NUCLEOTIDE SEQUENCE [LARGE SCALE GENOMIC DNA]</scope>
    <source>
        <strain evidence="8 9">DSM 103125</strain>
    </source>
</reference>
<dbReference type="SUPFAM" id="SSF88659">
    <property type="entry name" value="Sigma3 and sigma4 domains of RNA polymerase sigma factors"/>
    <property type="match status" value="1"/>
</dbReference>
<evidence type="ECO:0000313" key="8">
    <source>
        <dbReference type="EMBL" id="MBB5478452.1"/>
    </source>
</evidence>
<dbReference type="InterPro" id="IPR013249">
    <property type="entry name" value="RNA_pol_sigma70_r4_t2"/>
</dbReference>
<dbReference type="Pfam" id="PF08281">
    <property type="entry name" value="Sigma70_r4_2"/>
    <property type="match status" value="1"/>
</dbReference>
<evidence type="ECO:0000256" key="5">
    <source>
        <dbReference type="ARBA" id="ARBA00023163"/>
    </source>
</evidence>
<evidence type="ECO:0000256" key="1">
    <source>
        <dbReference type="ARBA" id="ARBA00010641"/>
    </source>
</evidence>
<dbReference type="InterPro" id="IPR014284">
    <property type="entry name" value="RNA_pol_sigma-70_dom"/>
</dbReference>
<comment type="similarity">
    <text evidence="1">Belongs to the sigma-70 factor family. ECF subfamily.</text>
</comment>
<proteinExistence type="inferred from homology"/>
<evidence type="ECO:0000259" key="6">
    <source>
        <dbReference type="Pfam" id="PF04542"/>
    </source>
</evidence>
<dbReference type="CDD" id="cd06171">
    <property type="entry name" value="Sigma70_r4"/>
    <property type="match status" value="1"/>
</dbReference>
<dbReference type="AlphaFoldDB" id="A0A840VN82"/>
<dbReference type="PANTHER" id="PTHR43133">
    <property type="entry name" value="RNA POLYMERASE ECF-TYPE SIGMA FACTO"/>
    <property type="match status" value="1"/>
</dbReference>
<evidence type="ECO:0000313" key="9">
    <source>
        <dbReference type="Proteomes" id="UP000586947"/>
    </source>
</evidence>
<keyword evidence="3" id="KW-0731">Sigma factor</keyword>
<sequence length="210" mass="23205">MRTITVLLAGGRTGPRMPLSRRLAERAAADTEYTECVRAGLPQWRRTAYLMCGDWHQGDDIVQRVLTELYRNWSRARRADSLNALVRTMLMRRLIDERRRGWARVLLTDLLPERPAPTAPDATERLDLVAALRQVAPRQRAVLVLRFFQDLTVEETAQALGCAPGTVKSQTAKGLATLRGLLAPVRNDVPTTMQAGAASGAPTNVLAHGS</sequence>
<dbReference type="GO" id="GO:0006352">
    <property type="term" value="P:DNA-templated transcription initiation"/>
    <property type="evidence" value="ECO:0007669"/>
    <property type="project" value="InterPro"/>
</dbReference>
<dbReference type="SUPFAM" id="SSF88946">
    <property type="entry name" value="Sigma2 domain of RNA polymerase sigma factors"/>
    <property type="match status" value="1"/>
</dbReference>
<accession>A0A840VN82</accession>
<dbReference type="Gene3D" id="1.10.10.10">
    <property type="entry name" value="Winged helix-like DNA-binding domain superfamily/Winged helix DNA-binding domain"/>
    <property type="match status" value="1"/>
</dbReference>
<dbReference type="PANTHER" id="PTHR43133:SF50">
    <property type="entry name" value="ECF RNA POLYMERASE SIGMA FACTOR SIGM"/>
    <property type="match status" value="1"/>
</dbReference>
<keyword evidence="9" id="KW-1185">Reference proteome</keyword>
<dbReference type="Gene3D" id="1.10.1740.10">
    <property type="match status" value="1"/>
</dbReference>
<dbReference type="InterPro" id="IPR013325">
    <property type="entry name" value="RNA_pol_sigma_r2"/>
</dbReference>
<dbReference type="InterPro" id="IPR013324">
    <property type="entry name" value="RNA_pol_sigma_r3/r4-like"/>
</dbReference>
<dbReference type="InterPro" id="IPR039425">
    <property type="entry name" value="RNA_pol_sigma-70-like"/>
</dbReference>
<name>A0A840VN82_9ACTN</name>
<evidence type="ECO:0000256" key="2">
    <source>
        <dbReference type="ARBA" id="ARBA00023015"/>
    </source>
</evidence>